<dbReference type="InterPro" id="IPR036942">
    <property type="entry name" value="Beta-barrel_TonB_sf"/>
</dbReference>
<evidence type="ECO:0000256" key="6">
    <source>
        <dbReference type="ARBA" id="ARBA00023136"/>
    </source>
</evidence>
<organism evidence="14 15">
    <name type="scientific">Rufibacter radiotolerans</name>
    <dbReference type="NCBI Taxonomy" id="1379910"/>
    <lineage>
        <taxon>Bacteria</taxon>
        <taxon>Pseudomonadati</taxon>
        <taxon>Bacteroidota</taxon>
        <taxon>Cytophagia</taxon>
        <taxon>Cytophagales</taxon>
        <taxon>Hymenobacteraceae</taxon>
        <taxon>Rufibacter</taxon>
    </lineage>
</organism>
<dbReference type="KEGG" id="ruf:TH63_00675"/>
<evidence type="ECO:0000259" key="13">
    <source>
        <dbReference type="Pfam" id="PF07715"/>
    </source>
</evidence>
<evidence type="ECO:0000256" key="4">
    <source>
        <dbReference type="ARBA" id="ARBA00022692"/>
    </source>
</evidence>
<dbReference type="InterPro" id="IPR023996">
    <property type="entry name" value="TonB-dep_OMP_SusC/RagA"/>
</dbReference>
<keyword evidence="7 8" id="KW-0998">Cell outer membrane</keyword>
<name>A0A0H4W212_9BACT</name>
<gene>
    <name evidence="14" type="ORF">TH63_00675</name>
</gene>
<evidence type="ECO:0000256" key="2">
    <source>
        <dbReference type="ARBA" id="ARBA00022448"/>
    </source>
</evidence>
<sequence length="1018" mass="111805">MKKALLFSFVLMLALVTQVWAQTRTVTGRVTDASTGEGMPGVTVQLKGTSTAAPTDVNGAYSINVPNAGGTLVFSFLGYSNQEINIGSKSVVDVKLGQNTETINEVVVVGYGTKTREDLSSSVAVVGAKEIESKPVPSVDQLLQGRAAGVQVTAANGKPGANAYIRIRGTGSINAGNQPLLVVNNVQIPDNMRDQFFNSINANDIESISVLKDAAAASIYGARGSNGVVVITTKSGAKSEGTLTYRFQTGVNRKTPDNFDMMNSAQKLQYEYDLGFTNPYINTYFAANRGTYPVGTTITSLTPAQRETVWGVIAAQDHDWQDDILQDGKIQQHELSFGGSTGKTSYYFSLQKFDQEGIVIGNEFNRYSSTLNISTEIKPWLTVGNSLNIGHTKSNETRDRNNVQNPFRAMYVYNPYEPVFNANGTYNPTHQGVNIIQYMQTEPELQKNLTGLNAFNVDVHPIDGLHLTSRIGLTLRDYTRESFSQPGGALDPIVGDPAAPGSKTDNGSKEFYYSWTNQARYDFSLAQDHNIGVMALQEFQKSDFSSYSLQKKGFASADLTTQDNGASNLGNNTTSKSIWTLYSLAGSAEYNFQRRYFLTGSIRRDGSSRFGENNKYGTFWSTSASWLMSQESFLQGYDWLTLLKLRASIGTVGNFSGISNYQSLGLYSFGRYGGALTSFPSQIANPDLTWESKLKRNVGLDMEFFKSRVALSLDYYNEYTDDLLLDQPVSRTTGFASVTRNIGAISNKGLEASLNVDILRTADFTWSFNGNITYNRNRVEELNEGQEEIVDANTGINVYRPGHAYSTFKLVRWAGVDPATGEAQFYNKNGEITKTYLASDAVVLDGKSSNPDYYGGFGTSLKYKGVDLSAQVNYTVGGYTYNGIMATLVSWGPSRAQNLSTDAFNYWRQPGDNTFLPKASASNTTRTTDQYLQDASFLRLRNVTLGYTVPASLINKIKVKSLRVYVQGQNLLTYIPNYFGDPEVGTGSAESGLFIPGQYSLYSYPTTRQFTFGLDLSF</sequence>
<keyword evidence="5 9" id="KW-0798">TonB box</keyword>
<feature type="region of interest" description="Disordered" evidence="10">
    <location>
        <begin position="486"/>
        <end position="505"/>
    </location>
</feature>
<evidence type="ECO:0000256" key="8">
    <source>
        <dbReference type="PROSITE-ProRule" id="PRU01360"/>
    </source>
</evidence>
<keyword evidence="3 8" id="KW-1134">Transmembrane beta strand</keyword>
<dbReference type="STRING" id="1379910.TH63_00675"/>
<dbReference type="InterPro" id="IPR037066">
    <property type="entry name" value="Plug_dom_sf"/>
</dbReference>
<evidence type="ECO:0000256" key="9">
    <source>
        <dbReference type="RuleBase" id="RU003357"/>
    </source>
</evidence>
<dbReference type="Gene3D" id="2.170.130.10">
    <property type="entry name" value="TonB-dependent receptor, plug domain"/>
    <property type="match status" value="1"/>
</dbReference>
<dbReference type="GO" id="GO:0009279">
    <property type="term" value="C:cell outer membrane"/>
    <property type="evidence" value="ECO:0007669"/>
    <property type="project" value="UniProtKB-SubCell"/>
</dbReference>
<reference evidence="14 15" key="1">
    <citation type="submission" date="2015-01" db="EMBL/GenBank/DDBJ databases">
        <title>Rufibacter sp./DG31D/ whole genome sequencing.</title>
        <authorList>
            <person name="Kim M.K."/>
            <person name="Srinivasan S."/>
            <person name="Lee J.-J."/>
        </authorList>
    </citation>
    <scope>NUCLEOTIDE SEQUENCE [LARGE SCALE GENOMIC DNA]</scope>
    <source>
        <strain evidence="14 15">DG31D</strain>
    </source>
</reference>
<dbReference type="Proteomes" id="UP000036458">
    <property type="component" value="Chromosome"/>
</dbReference>
<dbReference type="InterPro" id="IPR008969">
    <property type="entry name" value="CarboxyPept-like_regulatory"/>
</dbReference>
<protein>
    <recommendedName>
        <fullName evidence="16">TonB-linked SusC/RagA family outer membrane protein</fullName>
    </recommendedName>
</protein>
<dbReference type="Gene3D" id="2.40.170.20">
    <property type="entry name" value="TonB-dependent receptor, beta-barrel domain"/>
    <property type="match status" value="1"/>
</dbReference>
<dbReference type="RefSeq" id="WP_076606376.1">
    <property type="nucleotide sequence ID" value="NZ_CP010777.1"/>
</dbReference>
<evidence type="ECO:0000256" key="1">
    <source>
        <dbReference type="ARBA" id="ARBA00004571"/>
    </source>
</evidence>
<dbReference type="OrthoDB" id="9768177at2"/>
<feature type="domain" description="TonB-dependent receptor-like beta-barrel" evidence="12">
    <location>
        <begin position="401"/>
        <end position="828"/>
    </location>
</feature>
<evidence type="ECO:0000313" key="15">
    <source>
        <dbReference type="Proteomes" id="UP000036458"/>
    </source>
</evidence>
<dbReference type="InterPro" id="IPR039426">
    <property type="entry name" value="TonB-dep_rcpt-like"/>
</dbReference>
<keyword evidence="6 8" id="KW-0472">Membrane</keyword>
<comment type="subcellular location">
    <subcellularLocation>
        <location evidence="1 8">Cell outer membrane</location>
        <topology evidence="1 8">Multi-pass membrane protein</topology>
    </subcellularLocation>
</comment>
<feature type="signal peptide" evidence="11">
    <location>
        <begin position="1"/>
        <end position="21"/>
    </location>
</feature>
<dbReference type="Gene3D" id="2.60.40.1120">
    <property type="entry name" value="Carboxypeptidase-like, regulatory domain"/>
    <property type="match status" value="1"/>
</dbReference>
<keyword evidence="11" id="KW-0732">Signal</keyword>
<evidence type="ECO:0000256" key="11">
    <source>
        <dbReference type="SAM" id="SignalP"/>
    </source>
</evidence>
<comment type="similarity">
    <text evidence="8 9">Belongs to the TonB-dependent receptor family.</text>
</comment>
<keyword evidence="4 8" id="KW-0812">Transmembrane</keyword>
<dbReference type="PROSITE" id="PS52016">
    <property type="entry name" value="TONB_DEPENDENT_REC_3"/>
    <property type="match status" value="1"/>
</dbReference>
<evidence type="ECO:0000256" key="10">
    <source>
        <dbReference type="SAM" id="MobiDB-lite"/>
    </source>
</evidence>
<proteinExistence type="inferred from homology"/>
<dbReference type="AlphaFoldDB" id="A0A0H4W212"/>
<keyword evidence="2 8" id="KW-0813">Transport</keyword>
<feature type="domain" description="TonB-dependent receptor plug" evidence="13">
    <location>
        <begin position="117"/>
        <end position="228"/>
    </location>
</feature>
<dbReference type="SUPFAM" id="SSF49464">
    <property type="entry name" value="Carboxypeptidase regulatory domain-like"/>
    <property type="match status" value="1"/>
</dbReference>
<accession>A0A0H4W212</accession>
<dbReference type="InterPro" id="IPR023997">
    <property type="entry name" value="TonB-dep_OMP_SusC/RagA_CS"/>
</dbReference>
<dbReference type="NCBIfam" id="TIGR04057">
    <property type="entry name" value="SusC_RagA_signa"/>
    <property type="match status" value="1"/>
</dbReference>
<dbReference type="SUPFAM" id="SSF56935">
    <property type="entry name" value="Porins"/>
    <property type="match status" value="1"/>
</dbReference>
<evidence type="ECO:0008006" key="16">
    <source>
        <dbReference type="Google" id="ProtNLM"/>
    </source>
</evidence>
<dbReference type="Pfam" id="PF13715">
    <property type="entry name" value="CarbopepD_reg_2"/>
    <property type="match status" value="1"/>
</dbReference>
<evidence type="ECO:0000256" key="5">
    <source>
        <dbReference type="ARBA" id="ARBA00023077"/>
    </source>
</evidence>
<evidence type="ECO:0000313" key="14">
    <source>
        <dbReference type="EMBL" id="AKQ44481.1"/>
    </source>
</evidence>
<keyword evidence="15" id="KW-1185">Reference proteome</keyword>
<evidence type="ECO:0000256" key="3">
    <source>
        <dbReference type="ARBA" id="ARBA00022452"/>
    </source>
</evidence>
<dbReference type="InterPro" id="IPR000531">
    <property type="entry name" value="Beta-barrel_TonB"/>
</dbReference>
<dbReference type="InterPro" id="IPR012910">
    <property type="entry name" value="Plug_dom"/>
</dbReference>
<dbReference type="EMBL" id="CP010777">
    <property type="protein sequence ID" value="AKQ44481.1"/>
    <property type="molecule type" value="Genomic_DNA"/>
</dbReference>
<evidence type="ECO:0000259" key="12">
    <source>
        <dbReference type="Pfam" id="PF00593"/>
    </source>
</evidence>
<dbReference type="Pfam" id="PF07715">
    <property type="entry name" value="Plug"/>
    <property type="match status" value="1"/>
</dbReference>
<dbReference type="Pfam" id="PF00593">
    <property type="entry name" value="TonB_dep_Rec_b-barrel"/>
    <property type="match status" value="1"/>
</dbReference>
<dbReference type="NCBIfam" id="TIGR04056">
    <property type="entry name" value="OMP_RagA_SusC"/>
    <property type="match status" value="1"/>
</dbReference>
<evidence type="ECO:0000256" key="7">
    <source>
        <dbReference type="ARBA" id="ARBA00023237"/>
    </source>
</evidence>
<feature type="chain" id="PRO_5005211404" description="TonB-linked SusC/RagA family outer membrane protein" evidence="11">
    <location>
        <begin position="22"/>
        <end position="1018"/>
    </location>
</feature>
<dbReference type="PATRIC" id="fig|1379910.4.peg.141"/>